<keyword evidence="9" id="KW-1185">Reference proteome</keyword>
<evidence type="ECO:0000256" key="6">
    <source>
        <dbReference type="SAM" id="Phobius"/>
    </source>
</evidence>
<comment type="subcellular location">
    <subcellularLocation>
        <location evidence="1">Cell membrane</location>
        <topology evidence="1">Multi-pass membrane protein</topology>
    </subcellularLocation>
</comment>
<evidence type="ECO:0000256" key="1">
    <source>
        <dbReference type="ARBA" id="ARBA00004651"/>
    </source>
</evidence>
<dbReference type="Pfam" id="PF02687">
    <property type="entry name" value="FtsX"/>
    <property type="match status" value="1"/>
</dbReference>
<proteinExistence type="predicted"/>
<feature type="transmembrane region" description="Helical" evidence="6">
    <location>
        <begin position="322"/>
        <end position="343"/>
    </location>
</feature>
<evidence type="ECO:0000256" key="4">
    <source>
        <dbReference type="ARBA" id="ARBA00022989"/>
    </source>
</evidence>
<feature type="transmembrane region" description="Helical" evidence="6">
    <location>
        <begin position="231"/>
        <end position="254"/>
    </location>
</feature>
<feature type="non-terminal residue" evidence="8">
    <location>
        <position position="1"/>
    </location>
</feature>
<feature type="transmembrane region" description="Helical" evidence="6">
    <location>
        <begin position="283"/>
        <end position="310"/>
    </location>
</feature>
<evidence type="ECO:0000256" key="5">
    <source>
        <dbReference type="ARBA" id="ARBA00023136"/>
    </source>
</evidence>
<keyword evidence="5 6" id="KW-0472">Membrane</keyword>
<reference evidence="9" key="1">
    <citation type="journal article" date="2019" name="Int. J. Syst. Evol. Microbiol.">
        <title>The Global Catalogue of Microorganisms (GCM) 10K type strain sequencing project: providing services to taxonomists for standard genome sequencing and annotation.</title>
        <authorList>
            <consortium name="The Broad Institute Genomics Platform"/>
            <consortium name="The Broad Institute Genome Sequencing Center for Infectious Disease"/>
            <person name="Wu L."/>
            <person name="Ma J."/>
        </authorList>
    </citation>
    <scope>NUCLEOTIDE SEQUENCE [LARGE SCALE GENOMIC DNA]</scope>
    <source>
        <strain evidence="9">CCUG 63369</strain>
    </source>
</reference>
<feature type="transmembrane region" description="Helical" evidence="6">
    <location>
        <begin position="12"/>
        <end position="33"/>
    </location>
</feature>
<organism evidence="8 9">
    <name type="scientific">Streptomonospora algeriensis</name>
    <dbReference type="NCBI Taxonomy" id="995084"/>
    <lineage>
        <taxon>Bacteria</taxon>
        <taxon>Bacillati</taxon>
        <taxon>Actinomycetota</taxon>
        <taxon>Actinomycetes</taxon>
        <taxon>Streptosporangiales</taxon>
        <taxon>Nocardiopsidaceae</taxon>
        <taxon>Streptomonospora</taxon>
    </lineage>
</organism>
<evidence type="ECO:0000313" key="8">
    <source>
        <dbReference type="EMBL" id="MFD0803701.1"/>
    </source>
</evidence>
<keyword evidence="4 6" id="KW-1133">Transmembrane helix</keyword>
<evidence type="ECO:0000256" key="3">
    <source>
        <dbReference type="ARBA" id="ARBA00022692"/>
    </source>
</evidence>
<sequence>LRADGAAETRAVAGVAVAVAGVIALQTLFAGVAERFDNPQPLEPGMPAYTARVNAEDLPAAEEAAERLRSIPQMRDMRAVMEYHGVRSPSGPLLLRVGGCDALRTYADIGECSDGDVFVAEDGATRAAPGDRLRISGHGDTALWTLPESARTVPLPESARQNPDSSVGGVLATFGAVPKDGLPGSHMRAAFDIAPATPRAVEEVRTAVLESHPTASVTANAMPSNIRLIDALRGLLTALVAASLGVIGLGLLISTVEQLREGRRALAVLSASGVRRRTLAASVLYQSAIPLAAGLLVAAAMGTVLGGLLLRMLSYPVEFDPAAIAATAGAAAAVVLGGTLLSLPPLARLVRPDNLRVE</sequence>
<evidence type="ECO:0000256" key="2">
    <source>
        <dbReference type="ARBA" id="ARBA00022475"/>
    </source>
</evidence>
<keyword evidence="2" id="KW-1003">Cell membrane</keyword>
<evidence type="ECO:0000259" key="7">
    <source>
        <dbReference type="Pfam" id="PF02687"/>
    </source>
</evidence>
<comment type="caution">
    <text evidence="8">The sequence shown here is derived from an EMBL/GenBank/DDBJ whole genome shotgun (WGS) entry which is preliminary data.</text>
</comment>
<name>A0ABW3BKY2_9ACTN</name>
<dbReference type="EMBL" id="JBHTHR010001064">
    <property type="protein sequence ID" value="MFD0803701.1"/>
    <property type="molecule type" value="Genomic_DNA"/>
</dbReference>
<keyword evidence="3 6" id="KW-0812">Transmembrane</keyword>
<protein>
    <submittedName>
        <fullName evidence="8">FtsX-like permease family protein</fullName>
    </submittedName>
</protein>
<accession>A0ABW3BKY2</accession>
<feature type="domain" description="ABC3 transporter permease C-terminal" evidence="7">
    <location>
        <begin position="239"/>
        <end position="346"/>
    </location>
</feature>
<dbReference type="InterPro" id="IPR003838">
    <property type="entry name" value="ABC3_permease_C"/>
</dbReference>
<evidence type="ECO:0000313" key="9">
    <source>
        <dbReference type="Proteomes" id="UP001596956"/>
    </source>
</evidence>
<gene>
    <name evidence="8" type="ORF">ACFQZU_20610</name>
</gene>
<dbReference type="Proteomes" id="UP001596956">
    <property type="component" value="Unassembled WGS sequence"/>
</dbReference>